<keyword evidence="5 6" id="KW-0408">Iron</keyword>
<dbReference type="InterPro" id="IPR002323">
    <property type="entry name" value="Cyt_CIE"/>
</dbReference>
<name>A0A5Q2QCJ8_9GAMM</name>
<proteinExistence type="predicted"/>
<dbReference type="GO" id="GO:0020037">
    <property type="term" value="F:heme binding"/>
    <property type="evidence" value="ECO:0007669"/>
    <property type="project" value="InterPro"/>
</dbReference>
<dbReference type="OrthoDB" id="9814708at2"/>
<keyword evidence="1" id="KW-0813">Transport</keyword>
<evidence type="ECO:0000256" key="6">
    <source>
        <dbReference type="PROSITE-ProRule" id="PRU00433"/>
    </source>
</evidence>
<evidence type="ECO:0000256" key="1">
    <source>
        <dbReference type="ARBA" id="ARBA00022448"/>
    </source>
</evidence>
<feature type="signal peptide" evidence="7">
    <location>
        <begin position="1"/>
        <end position="20"/>
    </location>
</feature>
<keyword evidence="10" id="KW-1185">Reference proteome</keyword>
<dbReference type="PRINTS" id="PR00607">
    <property type="entry name" value="CYTCHROMECIE"/>
</dbReference>
<keyword evidence="4" id="KW-0249">Electron transport</keyword>
<dbReference type="PROSITE" id="PS51007">
    <property type="entry name" value="CYTC"/>
    <property type="match status" value="2"/>
</dbReference>
<keyword evidence="2 6" id="KW-0349">Heme</keyword>
<protein>
    <submittedName>
        <fullName evidence="9">C-type cytochrome</fullName>
    </submittedName>
</protein>
<dbReference type="InterPro" id="IPR051459">
    <property type="entry name" value="Cytochrome_c-type_DH"/>
</dbReference>
<dbReference type="GO" id="GO:0005506">
    <property type="term" value="F:iron ion binding"/>
    <property type="evidence" value="ECO:0007669"/>
    <property type="project" value="InterPro"/>
</dbReference>
<accession>A0A5Q2QCJ8</accession>
<dbReference type="KEGG" id="llp:GH975_09730"/>
<dbReference type="EMBL" id="CP045871">
    <property type="protein sequence ID" value="QGG80834.1"/>
    <property type="molecule type" value="Genomic_DNA"/>
</dbReference>
<dbReference type="AlphaFoldDB" id="A0A5Q2QCJ8"/>
<keyword evidence="7" id="KW-0732">Signal</keyword>
<evidence type="ECO:0000256" key="7">
    <source>
        <dbReference type="SAM" id="SignalP"/>
    </source>
</evidence>
<keyword evidence="3 6" id="KW-0479">Metal-binding</keyword>
<dbReference type="Gene3D" id="1.10.760.10">
    <property type="entry name" value="Cytochrome c-like domain"/>
    <property type="match status" value="2"/>
</dbReference>
<dbReference type="GO" id="GO:0009055">
    <property type="term" value="F:electron transfer activity"/>
    <property type="evidence" value="ECO:0007669"/>
    <property type="project" value="InterPro"/>
</dbReference>
<gene>
    <name evidence="9" type="ORF">GH975_09730</name>
</gene>
<dbReference type="InterPro" id="IPR009056">
    <property type="entry name" value="Cyt_c-like_dom"/>
</dbReference>
<organism evidence="9 10">
    <name type="scientific">Litorivicinus lipolyticus</name>
    <dbReference type="NCBI Taxonomy" id="418701"/>
    <lineage>
        <taxon>Bacteria</taxon>
        <taxon>Pseudomonadati</taxon>
        <taxon>Pseudomonadota</taxon>
        <taxon>Gammaproteobacteria</taxon>
        <taxon>Oceanospirillales</taxon>
        <taxon>Litorivicinaceae</taxon>
        <taxon>Litorivicinus</taxon>
    </lineage>
</organism>
<feature type="domain" description="Cytochrome c" evidence="8">
    <location>
        <begin position="53"/>
        <end position="141"/>
    </location>
</feature>
<evidence type="ECO:0000259" key="8">
    <source>
        <dbReference type="PROSITE" id="PS51007"/>
    </source>
</evidence>
<dbReference type="SUPFAM" id="SSF46626">
    <property type="entry name" value="Cytochrome c"/>
    <property type="match status" value="2"/>
</dbReference>
<dbReference type="PANTHER" id="PTHR35008">
    <property type="entry name" value="BLL4482 PROTEIN-RELATED"/>
    <property type="match status" value="1"/>
</dbReference>
<dbReference type="Proteomes" id="UP000388235">
    <property type="component" value="Chromosome"/>
</dbReference>
<evidence type="ECO:0000256" key="5">
    <source>
        <dbReference type="ARBA" id="ARBA00023004"/>
    </source>
</evidence>
<dbReference type="Pfam" id="PF13442">
    <property type="entry name" value="Cytochrome_CBB3"/>
    <property type="match status" value="1"/>
</dbReference>
<evidence type="ECO:0000313" key="9">
    <source>
        <dbReference type="EMBL" id="QGG80834.1"/>
    </source>
</evidence>
<evidence type="ECO:0000256" key="2">
    <source>
        <dbReference type="ARBA" id="ARBA00022617"/>
    </source>
</evidence>
<dbReference type="InterPro" id="IPR036909">
    <property type="entry name" value="Cyt_c-like_dom_sf"/>
</dbReference>
<evidence type="ECO:0000256" key="4">
    <source>
        <dbReference type="ARBA" id="ARBA00022982"/>
    </source>
</evidence>
<feature type="chain" id="PRO_5024346313" evidence="7">
    <location>
        <begin position="21"/>
        <end position="317"/>
    </location>
</feature>
<evidence type="ECO:0000313" key="10">
    <source>
        <dbReference type="Proteomes" id="UP000388235"/>
    </source>
</evidence>
<evidence type="ECO:0000256" key="3">
    <source>
        <dbReference type="ARBA" id="ARBA00022723"/>
    </source>
</evidence>
<dbReference type="RefSeq" id="WP_153714338.1">
    <property type="nucleotide sequence ID" value="NZ_CP045871.1"/>
</dbReference>
<feature type="domain" description="Cytochrome c" evidence="8">
    <location>
        <begin position="232"/>
        <end position="316"/>
    </location>
</feature>
<dbReference type="PANTHER" id="PTHR35008:SF8">
    <property type="entry name" value="ALCOHOL DEHYDROGENASE CYTOCHROME C SUBUNIT"/>
    <property type="match status" value="1"/>
</dbReference>
<reference evidence="9 10" key="1">
    <citation type="submission" date="2019-11" db="EMBL/GenBank/DDBJ databases">
        <authorList>
            <person name="Khan S.A."/>
            <person name="Jeon C.O."/>
            <person name="Chun B.H."/>
        </authorList>
    </citation>
    <scope>NUCLEOTIDE SEQUENCE [LARGE SCALE GENOMIC DNA]</scope>
    <source>
        <strain evidence="9 10">IMCC 1097</strain>
    </source>
</reference>
<dbReference type="Pfam" id="PF00034">
    <property type="entry name" value="Cytochrom_C"/>
    <property type="match status" value="1"/>
</dbReference>
<sequence>MFKLPKLALLAALFSVGAQAASLGFGTPASDNEIAGWDIDIRPDGMGLPPGGGTAEQGEPLYEAKCAMCHGSFGEGAGRWPVLAGGEGSLTEERPEKTVGSYWPYASTLWDYIHRAMPYPQPQSLSDDEVYKITAYVLYLNDIIDYDFELSQASFAEVEMPNQDSFYVDDRPDVVNARCFEDCADPAAMTIVGTIGGLSPTGHFKEDSGVSASHYGDSAPEASTATKVSLSEVAVRGQGAYDQYCAACHGSGVAGAPKVGDQAAWSGRISQGLASLVEHAIQGYQGDAGYMPPKGGFTNLADDVVADAVSYMAESSQ</sequence>